<feature type="compositionally biased region" description="Basic and acidic residues" evidence="1">
    <location>
        <begin position="55"/>
        <end position="98"/>
    </location>
</feature>
<dbReference type="RefSeq" id="WP_172199670.1">
    <property type="nucleotide sequence ID" value="NZ_CP071060.1"/>
</dbReference>
<keyword evidence="3" id="KW-1185">Reference proteome</keyword>
<sequence>MKSVDVIPHKQGIRMVKVMWRSVGSGAFTALLLAFAHPAVAEGLRFGHNFEKRSTQSGLREELRAERQEQRRDDWREHQADRFDDSRRPGRLDARYDSEPTPAVRRLSAEERRQLRRDLQGAARDLYGR</sequence>
<dbReference type="EMBL" id="CP071060">
    <property type="protein sequence ID" value="QSI78958.1"/>
    <property type="molecule type" value="Genomic_DNA"/>
</dbReference>
<organism evidence="2 3">
    <name type="scientific">Niveibacterium microcysteis</name>
    <dbReference type="NCBI Taxonomy" id="2811415"/>
    <lineage>
        <taxon>Bacteria</taxon>
        <taxon>Pseudomonadati</taxon>
        <taxon>Pseudomonadota</taxon>
        <taxon>Betaproteobacteria</taxon>
        <taxon>Rhodocyclales</taxon>
        <taxon>Rhodocyclaceae</taxon>
        <taxon>Niveibacterium</taxon>
    </lineage>
</organism>
<reference evidence="2 3" key="1">
    <citation type="submission" date="2021-02" db="EMBL/GenBank/DDBJ databases">
        <title>Niveibacterium changnyeongensis HC41.</title>
        <authorList>
            <person name="Kang M."/>
        </authorList>
    </citation>
    <scope>NUCLEOTIDE SEQUENCE [LARGE SCALE GENOMIC DNA]</scope>
    <source>
        <strain evidence="2 3">HC41</strain>
    </source>
</reference>
<evidence type="ECO:0000313" key="2">
    <source>
        <dbReference type="EMBL" id="QSI78958.1"/>
    </source>
</evidence>
<gene>
    <name evidence="2" type="ORF">JY500_10235</name>
</gene>
<name>A0ABX7MDH8_9RHOO</name>
<protein>
    <submittedName>
        <fullName evidence="2">Uncharacterized protein</fullName>
    </submittedName>
</protein>
<evidence type="ECO:0000313" key="3">
    <source>
        <dbReference type="Proteomes" id="UP000663570"/>
    </source>
</evidence>
<evidence type="ECO:0000256" key="1">
    <source>
        <dbReference type="SAM" id="MobiDB-lite"/>
    </source>
</evidence>
<proteinExistence type="predicted"/>
<dbReference type="Proteomes" id="UP000663570">
    <property type="component" value="Chromosome"/>
</dbReference>
<accession>A0ABX7MDH8</accession>
<feature type="region of interest" description="Disordered" evidence="1">
    <location>
        <begin position="55"/>
        <end position="112"/>
    </location>
</feature>